<feature type="domain" description="Bacterial Ig" evidence="2">
    <location>
        <begin position="206"/>
        <end position="287"/>
    </location>
</feature>
<dbReference type="KEGG" id="nmk:CHR53_04450"/>
<sequence length="450" mass="48780">MKKKWLYTGMAAVLLMTGFQSSAFAANPTLEVQKTIKEISKINSLEEKDSKFDHINVGKIFNQAQKVKQGYGKLSTESDYIIESEPNDLLEYANPVTMGKGIIGDFSYNRYREGDIDTFRINVTESGYLFLAGMVNSVDNNTDLGFVLLDENGYGVYPVDGGYEDGIDYFIMPVTPGTYYIAALNLIESVSYDQYFLYANILDMTAPAAPKVNPVDDNDKVISGKAEANSTVTIKNGSSLFKKATVDSKGNFKVSLANPFKAGTKLNFTAEDTAGNVSAVTSITVLDKTPPAAPKVNQIGDNHKSISGKAEAYSKITIKNGSKLFASANADKNGNFKLAIKPLKAGTKLYFTAADKSKNMSKTTTVTVVDKTPPALKVNNVYKTSKYVSGKTEANVEITVKVGSKTLAKGKANSKGNFNLKIKSQKKNTTLTVTAKDRAGNTKQVKVKVK</sequence>
<dbReference type="STRING" id="1193713.GCA_001636315_03414"/>
<evidence type="ECO:0000313" key="4">
    <source>
        <dbReference type="Proteomes" id="UP000282892"/>
    </source>
</evidence>
<dbReference type="EMBL" id="CP022572">
    <property type="protein sequence ID" value="AZU60577.1"/>
    <property type="molecule type" value="Genomic_DNA"/>
</dbReference>
<dbReference type="InterPro" id="IPR013783">
    <property type="entry name" value="Ig-like_fold"/>
</dbReference>
<name>A0A3T0HU68_9BACI</name>
<dbReference type="Gene3D" id="2.60.40.10">
    <property type="entry name" value="Immunoglobulins"/>
    <property type="match status" value="3"/>
</dbReference>
<dbReference type="InterPro" id="IPR041498">
    <property type="entry name" value="Big_6"/>
</dbReference>
<keyword evidence="1" id="KW-0732">Signal</keyword>
<accession>A0A3T0HU68</accession>
<protein>
    <recommendedName>
        <fullName evidence="2">Bacterial Ig domain-containing protein</fullName>
    </recommendedName>
</protein>
<feature type="chain" id="PRO_5019514669" description="Bacterial Ig domain-containing protein" evidence="1">
    <location>
        <begin position="26"/>
        <end position="450"/>
    </location>
</feature>
<keyword evidence="4" id="KW-1185">Reference proteome</keyword>
<dbReference type="Proteomes" id="UP000282892">
    <property type="component" value="Chromosome"/>
</dbReference>
<feature type="signal peptide" evidence="1">
    <location>
        <begin position="1"/>
        <end position="25"/>
    </location>
</feature>
<dbReference type="AlphaFoldDB" id="A0A3T0HU68"/>
<feature type="domain" description="Bacterial Ig" evidence="2">
    <location>
        <begin position="373"/>
        <end position="442"/>
    </location>
</feature>
<dbReference type="RefSeq" id="WP_127485272.1">
    <property type="nucleotide sequence ID" value="NZ_CP022572.1"/>
</dbReference>
<evidence type="ECO:0000256" key="1">
    <source>
        <dbReference type="SAM" id="SignalP"/>
    </source>
</evidence>
<dbReference type="Pfam" id="PF17936">
    <property type="entry name" value="Big_6"/>
    <property type="match status" value="3"/>
</dbReference>
<dbReference type="Gene3D" id="2.60.120.380">
    <property type="match status" value="1"/>
</dbReference>
<organism evidence="3 4">
    <name type="scientific">Neobacillus mesonae</name>
    <dbReference type="NCBI Taxonomy" id="1193713"/>
    <lineage>
        <taxon>Bacteria</taxon>
        <taxon>Bacillati</taxon>
        <taxon>Bacillota</taxon>
        <taxon>Bacilli</taxon>
        <taxon>Bacillales</taxon>
        <taxon>Bacillaceae</taxon>
        <taxon>Neobacillus</taxon>
    </lineage>
</organism>
<feature type="domain" description="Bacterial Ig" evidence="2">
    <location>
        <begin position="291"/>
        <end position="370"/>
    </location>
</feature>
<dbReference type="OrthoDB" id="2879424at2"/>
<dbReference type="NCBIfam" id="NF033510">
    <property type="entry name" value="Ca_tandemer"/>
    <property type="match status" value="2"/>
</dbReference>
<evidence type="ECO:0000259" key="2">
    <source>
        <dbReference type="Pfam" id="PF17936"/>
    </source>
</evidence>
<gene>
    <name evidence="3" type="ORF">CHR53_04450</name>
</gene>
<reference evidence="3 4" key="1">
    <citation type="submission" date="2017-07" db="EMBL/GenBank/DDBJ databases">
        <title>The complete genome sequence of Bacillus mesonae strain H20-5, an efficient strain improving plant abiotic stress resistance.</title>
        <authorList>
            <person name="Kim S.Y."/>
            <person name="Song H."/>
            <person name="Sang M.K."/>
            <person name="Weon H.-Y."/>
            <person name="Song J."/>
        </authorList>
    </citation>
    <scope>NUCLEOTIDE SEQUENCE [LARGE SCALE GENOMIC DNA]</scope>
    <source>
        <strain evidence="3 4">H20-5</strain>
    </source>
</reference>
<evidence type="ECO:0000313" key="3">
    <source>
        <dbReference type="EMBL" id="AZU60577.1"/>
    </source>
</evidence>
<proteinExistence type="predicted"/>